<evidence type="ECO:0000256" key="1">
    <source>
        <dbReference type="ARBA" id="ARBA00004123"/>
    </source>
</evidence>
<evidence type="ECO:0000313" key="8">
    <source>
        <dbReference type="WBParaSite" id="Csp11.Scaffold629.g16179.t1"/>
    </source>
</evidence>
<keyword evidence="7" id="KW-1185">Reference proteome</keyword>
<reference evidence="8" key="1">
    <citation type="submission" date="2016-11" db="UniProtKB">
        <authorList>
            <consortium name="WormBaseParasite"/>
        </authorList>
    </citation>
    <scope>IDENTIFICATION</scope>
</reference>
<dbReference type="GO" id="GO:0005654">
    <property type="term" value="C:nucleoplasm"/>
    <property type="evidence" value="ECO:0007669"/>
    <property type="project" value="UniProtKB-ARBA"/>
</dbReference>
<protein>
    <submittedName>
        <fullName evidence="8">DUF2040 domain-containing protein</fullName>
    </submittedName>
</protein>
<evidence type="ECO:0000256" key="3">
    <source>
        <dbReference type="ARBA" id="ARBA00023015"/>
    </source>
</evidence>
<feature type="compositionally biased region" description="Basic and acidic residues" evidence="6">
    <location>
        <begin position="18"/>
        <end position="29"/>
    </location>
</feature>
<keyword evidence="3" id="KW-0805">Transcription regulation</keyword>
<dbReference type="GO" id="GO:0010468">
    <property type="term" value="P:regulation of gene expression"/>
    <property type="evidence" value="ECO:0007669"/>
    <property type="project" value="UniProtKB-ARBA"/>
</dbReference>
<keyword evidence="4" id="KW-0804">Transcription</keyword>
<feature type="region of interest" description="Disordered" evidence="6">
    <location>
        <begin position="1"/>
        <end position="35"/>
    </location>
</feature>
<dbReference type="WBParaSite" id="Csp11.Scaffold629.g16179.t1">
    <property type="protein sequence ID" value="Csp11.Scaffold629.g16179.t1"/>
    <property type="gene ID" value="Csp11.Scaffold629.g16179"/>
</dbReference>
<evidence type="ECO:0000256" key="4">
    <source>
        <dbReference type="ARBA" id="ARBA00023163"/>
    </source>
</evidence>
<name>A0A1I7U9B9_9PELO</name>
<evidence type="ECO:0000256" key="6">
    <source>
        <dbReference type="SAM" id="MobiDB-lite"/>
    </source>
</evidence>
<evidence type="ECO:0000313" key="7">
    <source>
        <dbReference type="Proteomes" id="UP000095282"/>
    </source>
</evidence>
<keyword evidence="2" id="KW-0678">Repressor</keyword>
<feature type="compositionally biased region" description="Basic and acidic residues" evidence="6">
    <location>
        <begin position="179"/>
        <end position="191"/>
    </location>
</feature>
<accession>A0A1I7U9B9</accession>
<evidence type="ECO:0000256" key="2">
    <source>
        <dbReference type="ARBA" id="ARBA00022491"/>
    </source>
</evidence>
<feature type="region of interest" description="Disordered" evidence="6">
    <location>
        <begin position="179"/>
        <end position="204"/>
    </location>
</feature>
<organism evidence="7 8">
    <name type="scientific">Caenorhabditis tropicalis</name>
    <dbReference type="NCBI Taxonomy" id="1561998"/>
    <lineage>
        <taxon>Eukaryota</taxon>
        <taxon>Metazoa</taxon>
        <taxon>Ecdysozoa</taxon>
        <taxon>Nematoda</taxon>
        <taxon>Chromadorea</taxon>
        <taxon>Rhabditida</taxon>
        <taxon>Rhabditina</taxon>
        <taxon>Rhabditomorpha</taxon>
        <taxon>Rhabditoidea</taxon>
        <taxon>Rhabditidae</taxon>
        <taxon>Peloderinae</taxon>
        <taxon>Caenorhabditis</taxon>
    </lineage>
</organism>
<dbReference type="InterPro" id="IPR013907">
    <property type="entry name" value="Sds3"/>
</dbReference>
<dbReference type="Proteomes" id="UP000095282">
    <property type="component" value="Unplaced"/>
</dbReference>
<keyword evidence="5" id="KW-0539">Nucleus</keyword>
<proteinExistence type="predicted"/>
<sequence length="204" mass="23799">MSDNSSWNFSKRKRGGKREKGTSRAKEEAATPLIATDDYERERSKILEKLVLSENLFIHLRTQLRDNKLKELQDYKAAVATKTCPEYIAGKRESDEVLAKQNDLIQARFEMKMAQIQDEYEAEVDMANRSYEDRYNYAKCRYIEYVKNLIAEKERRAKDIGNILGALLCLPPLPHPFTEKPVFKEDVDRGRITRSQSKSRRSED</sequence>
<dbReference type="eggNOG" id="ENOG502THS9">
    <property type="taxonomic scope" value="Eukaryota"/>
</dbReference>
<dbReference type="Pfam" id="PF08598">
    <property type="entry name" value="Sds3"/>
    <property type="match status" value="1"/>
</dbReference>
<comment type="subcellular location">
    <subcellularLocation>
        <location evidence="1">Nucleus</location>
    </subcellularLocation>
</comment>
<evidence type="ECO:0000256" key="5">
    <source>
        <dbReference type="ARBA" id="ARBA00023242"/>
    </source>
</evidence>
<dbReference type="AlphaFoldDB" id="A0A1I7U9B9"/>